<gene>
    <name evidence="2" type="ORF">C2G38_2202931</name>
</gene>
<keyword evidence="1" id="KW-1133">Transmembrane helix</keyword>
<dbReference type="EMBL" id="QKWP01001112">
    <property type="protein sequence ID" value="RIB11629.1"/>
    <property type="molecule type" value="Genomic_DNA"/>
</dbReference>
<feature type="transmembrane region" description="Helical" evidence="1">
    <location>
        <begin position="12"/>
        <end position="34"/>
    </location>
</feature>
<proteinExistence type="predicted"/>
<dbReference type="OrthoDB" id="2457155at2759"/>
<evidence type="ECO:0000313" key="2">
    <source>
        <dbReference type="EMBL" id="RIB11629.1"/>
    </source>
</evidence>
<name>A0A397US76_9GLOM</name>
<keyword evidence="1" id="KW-0472">Membrane</keyword>
<protein>
    <submittedName>
        <fullName evidence="2">Uncharacterized protein</fullName>
    </submittedName>
</protein>
<comment type="caution">
    <text evidence="2">The sequence shown here is derived from an EMBL/GenBank/DDBJ whole genome shotgun (WGS) entry which is preliminary data.</text>
</comment>
<feature type="transmembrane region" description="Helical" evidence="1">
    <location>
        <begin position="46"/>
        <end position="67"/>
    </location>
</feature>
<evidence type="ECO:0000313" key="3">
    <source>
        <dbReference type="Proteomes" id="UP000266673"/>
    </source>
</evidence>
<evidence type="ECO:0000256" key="1">
    <source>
        <dbReference type="SAM" id="Phobius"/>
    </source>
</evidence>
<organism evidence="2 3">
    <name type="scientific">Gigaspora rosea</name>
    <dbReference type="NCBI Taxonomy" id="44941"/>
    <lineage>
        <taxon>Eukaryota</taxon>
        <taxon>Fungi</taxon>
        <taxon>Fungi incertae sedis</taxon>
        <taxon>Mucoromycota</taxon>
        <taxon>Glomeromycotina</taxon>
        <taxon>Glomeromycetes</taxon>
        <taxon>Diversisporales</taxon>
        <taxon>Gigasporaceae</taxon>
        <taxon>Gigaspora</taxon>
    </lineage>
</organism>
<keyword evidence="3" id="KW-1185">Reference proteome</keyword>
<sequence>MTKIYGKYGYKHDGSAATGYCILFGAFIYLSVYWQGCNDSEGCNVGYEYMLITPGAIFSIPLAYPYLNDQIIGPDYRIIQCNQIDSLGSWLDQWCAYHQRLLCKRGYKISKLWVVYQYQYRKGLFLTCYDTKKPWRSLLRDEKFGESFAELNESLEIKQSNAQASKNLSFDSSYKKSLADLNKSLEIEPSTVWTLSIWNNLLHDVEITCRFS</sequence>
<keyword evidence="1" id="KW-0812">Transmembrane</keyword>
<dbReference type="Proteomes" id="UP000266673">
    <property type="component" value="Unassembled WGS sequence"/>
</dbReference>
<dbReference type="AlphaFoldDB" id="A0A397US76"/>
<accession>A0A397US76</accession>
<reference evidence="2 3" key="1">
    <citation type="submission" date="2018-06" db="EMBL/GenBank/DDBJ databases">
        <title>Comparative genomics reveals the genomic features of Rhizophagus irregularis, R. cerebriforme, R. diaphanum and Gigaspora rosea, and their symbiotic lifestyle signature.</title>
        <authorList>
            <person name="Morin E."/>
            <person name="San Clemente H."/>
            <person name="Chen E.C.H."/>
            <person name="De La Providencia I."/>
            <person name="Hainaut M."/>
            <person name="Kuo A."/>
            <person name="Kohler A."/>
            <person name="Murat C."/>
            <person name="Tang N."/>
            <person name="Roy S."/>
            <person name="Loubradou J."/>
            <person name="Henrissat B."/>
            <person name="Grigoriev I.V."/>
            <person name="Corradi N."/>
            <person name="Roux C."/>
            <person name="Martin F.M."/>
        </authorList>
    </citation>
    <scope>NUCLEOTIDE SEQUENCE [LARGE SCALE GENOMIC DNA]</scope>
    <source>
        <strain evidence="2 3">DAOM 194757</strain>
    </source>
</reference>